<evidence type="ECO:0000313" key="1">
    <source>
        <dbReference type="EMBL" id="KAI3946336.1"/>
    </source>
</evidence>
<proteinExistence type="predicted"/>
<reference evidence="1" key="1">
    <citation type="submission" date="2022-04" db="EMBL/GenBank/DDBJ databases">
        <title>A functionally conserved STORR gene fusion in Papaver species that diverged 16.8 million years ago.</title>
        <authorList>
            <person name="Catania T."/>
        </authorList>
    </citation>
    <scope>NUCLEOTIDE SEQUENCE</scope>
    <source>
        <strain evidence="1">S-188037</strain>
    </source>
</reference>
<accession>A0AAD4TAW3</accession>
<gene>
    <name evidence="1" type="ORF">MKW98_010460</name>
</gene>
<dbReference type="AlphaFoldDB" id="A0AAD4TAW3"/>
<sequence length="113" mass="12848">MISLYFLQLNNLKRNNNDEDDISGEICSLPLLVKTWEKLLNAFFPESLDWINLQIRACRRYDSSLVLLRVKAKGRVEEGGEVLVLEVLLALALRCQGTGESIRSMIFCCALTK</sequence>
<keyword evidence="2" id="KW-1185">Reference proteome</keyword>
<organism evidence="1 2">
    <name type="scientific">Papaver atlanticum</name>
    <dbReference type="NCBI Taxonomy" id="357466"/>
    <lineage>
        <taxon>Eukaryota</taxon>
        <taxon>Viridiplantae</taxon>
        <taxon>Streptophyta</taxon>
        <taxon>Embryophyta</taxon>
        <taxon>Tracheophyta</taxon>
        <taxon>Spermatophyta</taxon>
        <taxon>Magnoliopsida</taxon>
        <taxon>Ranunculales</taxon>
        <taxon>Papaveraceae</taxon>
        <taxon>Papaveroideae</taxon>
        <taxon>Papaver</taxon>
    </lineage>
</organism>
<name>A0AAD4TAW3_9MAGN</name>
<dbReference type="Proteomes" id="UP001202328">
    <property type="component" value="Unassembled WGS sequence"/>
</dbReference>
<evidence type="ECO:0000313" key="2">
    <source>
        <dbReference type="Proteomes" id="UP001202328"/>
    </source>
</evidence>
<dbReference type="EMBL" id="JAJJMB010003672">
    <property type="protein sequence ID" value="KAI3946336.1"/>
    <property type="molecule type" value="Genomic_DNA"/>
</dbReference>
<comment type="caution">
    <text evidence="1">The sequence shown here is derived from an EMBL/GenBank/DDBJ whole genome shotgun (WGS) entry which is preliminary data.</text>
</comment>
<protein>
    <submittedName>
        <fullName evidence="1">Uncharacterized protein</fullName>
    </submittedName>
</protein>
<feature type="non-terminal residue" evidence="1">
    <location>
        <position position="1"/>
    </location>
</feature>